<evidence type="ECO:0000313" key="2">
    <source>
        <dbReference type="EMBL" id="VAX07180.1"/>
    </source>
</evidence>
<sequence>MSAKAIVPSKLQEYYDDWRMSPGLEVDGFIFLTGFTGADPDGRMSQVPEEQMRFAFEKIGAVLKEAKLDFGAIVEMTTYHVGLRDHLEIFKQIRAEHVQEPYPAWTAIEVAGFVHEEAIIEIRVIARRKE</sequence>
<protein>
    <recommendedName>
        <fullName evidence="3">RidA family protein</fullName>
    </recommendedName>
</protein>
<dbReference type="PANTHER" id="PTHR11803">
    <property type="entry name" value="2-IMINOBUTANOATE/2-IMINOPROPANOATE DEAMINASE RIDA"/>
    <property type="match status" value="1"/>
</dbReference>
<dbReference type="PANTHER" id="PTHR11803:SF58">
    <property type="entry name" value="PROTEIN HMF1-RELATED"/>
    <property type="match status" value="1"/>
</dbReference>
<comment type="similarity">
    <text evidence="1">Belongs to the RutC family.</text>
</comment>
<reference evidence="2" key="1">
    <citation type="submission" date="2018-06" db="EMBL/GenBank/DDBJ databases">
        <authorList>
            <person name="Zhirakovskaya E."/>
        </authorList>
    </citation>
    <scope>NUCLEOTIDE SEQUENCE</scope>
</reference>
<dbReference type="InterPro" id="IPR035959">
    <property type="entry name" value="RutC-like_sf"/>
</dbReference>
<dbReference type="GO" id="GO:0005829">
    <property type="term" value="C:cytosol"/>
    <property type="evidence" value="ECO:0007669"/>
    <property type="project" value="TreeGrafter"/>
</dbReference>
<dbReference type="Pfam" id="PF01042">
    <property type="entry name" value="Ribonuc_L-PSP"/>
    <property type="match status" value="1"/>
</dbReference>
<evidence type="ECO:0008006" key="3">
    <source>
        <dbReference type="Google" id="ProtNLM"/>
    </source>
</evidence>
<dbReference type="CDD" id="cd02198">
    <property type="entry name" value="YjgH_like"/>
    <property type="match status" value="1"/>
</dbReference>
<evidence type="ECO:0000256" key="1">
    <source>
        <dbReference type="ARBA" id="ARBA00010552"/>
    </source>
</evidence>
<dbReference type="GO" id="GO:0019239">
    <property type="term" value="F:deaminase activity"/>
    <property type="evidence" value="ECO:0007669"/>
    <property type="project" value="TreeGrafter"/>
</dbReference>
<name>A0A3B1BA25_9ZZZZ</name>
<dbReference type="InterPro" id="IPR006175">
    <property type="entry name" value="YjgF/YER057c/UK114"/>
</dbReference>
<dbReference type="EMBL" id="UOFW01000197">
    <property type="protein sequence ID" value="VAX07180.1"/>
    <property type="molecule type" value="Genomic_DNA"/>
</dbReference>
<accession>A0A3B1BA25</accession>
<gene>
    <name evidence="2" type="ORF">MNBD_ALPHA03-1448</name>
</gene>
<dbReference type="AlphaFoldDB" id="A0A3B1BA25"/>
<dbReference type="Gene3D" id="3.30.1330.40">
    <property type="entry name" value="RutC-like"/>
    <property type="match status" value="1"/>
</dbReference>
<dbReference type="InterPro" id="IPR038743">
    <property type="entry name" value="YjgH-like"/>
</dbReference>
<organism evidence="2">
    <name type="scientific">hydrothermal vent metagenome</name>
    <dbReference type="NCBI Taxonomy" id="652676"/>
    <lineage>
        <taxon>unclassified sequences</taxon>
        <taxon>metagenomes</taxon>
        <taxon>ecological metagenomes</taxon>
    </lineage>
</organism>
<dbReference type="SUPFAM" id="SSF55298">
    <property type="entry name" value="YjgF-like"/>
    <property type="match status" value="1"/>
</dbReference>
<proteinExistence type="inferred from homology"/>